<dbReference type="EMBL" id="CP035945">
    <property type="protein sequence ID" value="QBE98763.1"/>
    <property type="molecule type" value="Genomic_DNA"/>
</dbReference>
<dbReference type="KEGG" id="bpro:PMF13cell1_04329"/>
<organism evidence="2 3">
    <name type="scientific">Blautia producta</name>
    <dbReference type="NCBI Taxonomy" id="33035"/>
    <lineage>
        <taxon>Bacteria</taxon>
        <taxon>Bacillati</taxon>
        <taxon>Bacillota</taxon>
        <taxon>Clostridia</taxon>
        <taxon>Lachnospirales</taxon>
        <taxon>Lachnospiraceae</taxon>
        <taxon>Blautia</taxon>
    </lineage>
</organism>
<sequence>MQRERNSSIEILRILAMLGIVIMHTNGTVMEHSVGWN</sequence>
<dbReference type="Proteomes" id="UP000289794">
    <property type="component" value="Chromosome"/>
</dbReference>
<proteinExistence type="predicted"/>
<keyword evidence="1" id="KW-1133">Transmembrane helix</keyword>
<feature type="transmembrane region" description="Helical" evidence="1">
    <location>
        <begin position="12"/>
        <end position="30"/>
    </location>
</feature>
<evidence type="ECO:0000313" key="2">
    <source>
        <dbReference type="EMBL" id="QBE98763.1"/>
    </source>
</evidence>
<keyword evidence="1" id="KW-0812">Transmembrane</keyword>
<reference evidence="2 3" key="1">
    <citation type="submission" date="2019-01" db="EMBL/GenBank/DDBJ databases">
        <title>PMF-metabolizing Aryl O-demethylase.</title>
        <authorList>
            <person name="Kim M."/>
        </authorList>
    </citation>
    <scope>NUCLEOTIDE SEQUENCE [LARGE SCALE GENOMIC DNA]</scope>
    <source>
        <strain evidence="2 3">PMF1</strain>
    </source>
</reference>
<dbReference type="AlphaFoldDB" id="A0A4P6M5D8"/>
<protein>
    <recommendedName>
        <fullName evidence="4">Acyltransferase</fullName>
    </recommendedName>
</protein>
<name>A0A4P6M5D8_9FIRM</name>
<evidence type="ECO:0000256" key="1">
    <source>
        <dbReference type="SAM" id="Phobius"/>
    </source>
</evidence>
<evidence type="ECO:0000313" key="3">
    <source>
        <dbReference type="Proteomes" id="UP000289794"/>
    </source>
</evidence>
<evidence type="ECO:0008006" key="4">
    <source>
        <dbReference type="Google" id="ProtNLM"/>
    </source>
</evidence>
<accession>A0A4P6M5D8</accession>
<gene>
    <name evidence="2" type="ORF">PMF13cell1_04329</name>
</gene>
<keyword evidence="1" id="KW-0472">Membrane</keyword>